<feature type="region of interest" description="Disordered" evidence="9">
    <location>
        <begin position="266"/>
        <end position="328"/>
    </location>
</feature>
<dbReference type="SMART" id="SM00409">
    <property type="entry name" value="IG"/>
    <property type="match status" value="3"/>
</dbReference>
<keyword evidence="7" id="KW-0325">Glycoprotein</keyword>
<feature type="domain" description="Ig-like" evidence="10">
    <location>
        <begin position="167"/>
        <end position="247"/>
    </location>
</feature>
<dbReference type="PROSITE" id="PS50835">
    <property type="entry name" value="IG_LIKE"/>
    <property type="match status" value="2"/>
</dbReference>
<dbReference type="GO" id="GO:0005886">
    <property type="term" value="C:plasma membrane"/>
    <property type="evidence" value="ECO:0007669"/>
    <property type="project" value="UniProtKB-SubCell"/>
</dbReference>
<gene>
    <name evidence="11" type="primary">LAC_7</name>
    <name evidence="11" type="ORF">CDAR_45271</name>
</gene>
<evidence type="ECO:0000256" key="4">
    <source>
        <dbReference type="ARBA" id="ARBA00022737"/>
    </source>
</evidence>
<evidence type="ECO:0000256" key="1">
    <source>
        <dbReference type="ARBA" id="ARBA00004236"/>
    </source>
</evidence>
<evidence type="ECO:0000313" key="12">
    <source>
        <dbReference type="Proteomes" id="UP001054837"/>
    </source>
</evidence>
<evidence type="ECO:0000259" key="10">
    <source>
        <dbReference type="PROSITE" id="PS50835"/>
    </source>
</evidence>
<name>A0AAV4V6I9_9ARAC</name>
<dbReference type="InterPro" id="IPR036179">
    <property type="entry name" value="Ig-like_dom_sf"/>
</dbReference>
<feature type="compositionally biased region" description="Basic and acidic residues" evidence="9">
    <location>
        <begin position="283"/>
        <end position="292"/>
    </location>
</feature>
<evidence type="ECO:0000313" key="11">
    <source>
        <dbReference type="EMBL" id="GIY65860.1"/>
    </source>
</evidence>
<dbReference type="Gene3D" id="2.60.40.10">
    <property type="entry name" value="Immunoglobulins"/>
    <property type="match status" value="3"/>
</dbReference>
<accession>A0AAV4V6I9</accession>
<dbReference type="GO" id="GO:0043005">
    <property type="term" value="C:neuron projection"/>
    <property type="evidence" value="ECO:0007669"/>
    <property type="project" value="TreeGrafter"/>
</dbReference>
<keyword evidence="3" id="KW-0732">Signal</keyword>
<dbReference type="SMART" id="SM00408">
    <property type="entry name" value="IGc2"/>
    <property type="match status" value="2"/>
</dbReference>
<evidence type="ECO:0000256" key="9">
    <source>
        <dbReference type="SAM" id="MobiDB-lite"/>
    </source>
</evidence>
<proteinExistence type="predicted"/>
<dbReference type="InterPro" id="IPR003599">
    <property type="entry name" value="Ig_sub"/>
</dbReference>
<evidence type="ECO:0000256" key="8">
    <source>
        <dbReference type="ARBA" id="ARBA00023319"/>
    </source>
</evidence>
<keyword evidence="12" id="KW-1185">Reference proteome</keyword>
<evidence type="ECO:0000256" key="6">
    <source>
        <dbReference type="ARBA" id="ARBA00023157"/>
    </source>
</evidence>
<dbReference type="Pfam" id="PF13927">
    <property type="entry name" value="Ig_3"/>
    <property type="match status" value="2"/>
</dbReference>
<dbReference type="InterPro" id="IPR013783">
    <property type="entry name" value="Ig-like_fold"/>
</dbReference>
<keyword evidence="5" id="KW-0472">Membrane</keyword>
<dbReference type="AlphaFoldDB" id="A0AAV4V6I9"/>
<dbReference type="PANTHER" id="PTHR12231">
    <property type="entry name" value="CTX-RELATED TYPE I TRANSMEMBRANE PROTEIN"/>
    <property type="match status" value="1"/>
</dbReference>
<dbReference type="SUPFAM" id="SSF48726">
    <property type="entry name" value="Immunoglobulin"/>
    <property type="match status" value="3"/>
</dbReference>
<dbReference type="InterPro" id="IPR051170">
    <property type="entry name" value="Neural/epithelial_adhesion"/>
</dbReference>
<dbReference type="FunFam" id="2.60.40.10:FF:000328">
    <property type="entry name" value="CLUMA_CG000981, isoform A"/>
    <property type="match status" value="1"/>
</dbReference>
<dbReference type="InterPro" id="IPR003598">
    <property type="entry name" value="Ig_sub2"/>
</dbReference>
<keyword evidence="6" id="KW-1015">Disulfide bond</keyword>
<comment type="caution">
    <text evidence="11">The sequence shown here is derived from an EMBL/GenBank/DDBJ whole genome shotgun (WGS) entry which is preliminary data.</text>
</comment>
<evidence type="ECO:0000256" key="5">
    <source>
        <dbReference type="ARBA" id="ARBA00023136"/>
    </source>
</evidence>
<feature type="domain" description="Ig-like" evidence="10">
    <location>
        <begin position="66"/>
        <end position="156"/>
    </location>
</feature>
<sequence length="328" mass="37030">MDTQTVLTFHKGVITRDKRIRVTNNNQQWKLHISQVEEKDRGFYMCQINTEPMISQTGYLDVKVPPAFIDTSTSSDTVIEERSKLSLRCKVASGDPKPKVSWRREDGKEIDLGLLVGRKHSVARVKGEYLNISYVCRERMTAYLCIASNGVPSAVSKRIVLQVNFRPKIRVPNLRVGAAVGSDVTLECKLEASPSPLTSWVRNGFMLLNTTKYEIVESQHGYKVDMKIKVRNVVESDFGSYKCLAKNTLAEKEGFIRLYKSNQRSNASKKKSQTLMDESQEFLPDKKNRSPDLDSDEEDGAMPHTPLNGTSNSGKYINYSKHGIIKSD</sequence>
<dbReference type="EMBL" id="BPLQ01012484">
    <property type="protein sequence ID" value="GIY65860.1"/>
    <property type="molecule type" value="Genomic_DNA"/>
</dbReference>
<dbReference type="Proteomes" id="UP001054837">
    <property type="component" value="Unassembled WGS sequence"/>
</dbReference>
<keyword evidence="2" id="KW-1003">Cell membrane</keyword>
<comment type="subcellular location">
    <subcellularLocation>
        <location evidence="1">Cell membrane</location>
    </subcellularLocation>
</comment>
<evidence type="ECO:0000256" key="2">
    <source>
        <dbReference type="ARBA" id="ARBA00022475"/>
    </source>
</evidence>
<reference evidence="11 12" key="1">
    <citation type="submission" date="2021-06" db="EMBL/GenBank/DDBJ databases">
        <title>Caerostris darwini draft genome.</title>
        <authorList>
            <person name="Kono N."/>
            <person name="Arakawa K."/>
        </authorList>
    </citation>
    <scope>NUCLEOTIDE SEQUENCE [LARGE SCALE GENOMIC DNA]</scope>
</reference>
<evidence type="ECO:0000256" key="3">
    <source>
        <dbReference type="ARBA" id="ARBA00022729"/>
    </source>
</evidence>
<keyword evidence="4" id="KW-0677">Repeat</keyword>
<dbReference type="InterPro" id="IPR007110">
    <property type="entry name" value="Ig-like_dom"/>
</dbReference>
<protein>
    <submittedName>
        <fullName evidence="11">Lachesin</fullName>
    </submittedName>
</protein>
<evidence type="ECO:0000256" key="7">
    <source>
        <dbReference type="ARBA" id="ARBA00023180"/>
    </source>
</evidence>
<keyword evidence="8" id="KW-0393">Immunoglobulin domain</keyword>
<dbReference type="PANTHER" id="PTHR12231:SF253">
    <property type="entry name" value="DPR-INTERACTING PROTEIN ETA, ISOFORM B-RELATED"/>
    <property type="match status" value="1"/>
</dbReference>
<organism evidence="11 12">
    <name type="scientific">Caerostris darwini</name>
    <dbReference type="NCBI Taxonomy" id="1538125"/>
    <lineage>
        <taxon>Eukaryota</taxon>
        <taxon>Metazoa</taxon>
        <taxon>Ecdysozoa</taxon>
        <taxon>Arthropoda</taxon>
        <taxon>Chelicerata</taxon>
        <taxon>Arachnida</taxon>
        <taxon>Araneae</taxon>
        <taxon>Araneomorphae</taxon>
        <taxon>Entelegynae</taxon>
        <taxon>Araneoidea</taxon>
        <taxon>Araneidae</taxon>
        <taxon>Caerostris</taxon>
    </lineage>
</organism>